<protein>
    <recommendedName>
        <fullName evidence="1">Tc1-like transposase DDE domain-containing protein</fullName>
    </recommendedName>
</protein>
<dbReference type="EMBL" id="RYZZ01000048">
    <property type="protein sequence ID" value="RUQ24551.1"/>
    <property type="molecule type" value="Genomic_DNA"/>
</dbReference>
<reference evidence="2 3" key="1">
    <citation type="submission" date="2018-12" db="EMBL/GenBank/DDBJ databases">
        <title>Bacillus chawlae sp. nov., Bacillus glennii sp. nov., and Bacillus saganii sp. nov. Isolated from the Vehicle Assembly Building at Kennedy Space Center where the Viking Spacecraft were Assembled.</title>
        <authorList>
            <person name="Seuylemezian A."/>
            <person name="Vaishampayan P."/>
        </authorList>
    </citation>
    <scope>NUCLEOTIDE SEQUENCE [LARGE SCALE GENOMIC DNA]</scope>
    <source>
        <strain evidence="2 3">L5</strain>
    </source>
</reference>
<keyword evidence="3" id="KW-1185">Reference proteome</keyword>
<comment type="caution">
    <text evidence="2">The sequence shown here is derived from an EMBL/GenBank/DDBJ whole genome shotgun (WGS) entry which is preliminary data.</text>
</comment>
<organism evidence="2 3">
    <name type="scientific">Peribacillus cavernae</name>
    <dbReference type="NCBI Taxonomy" id="1674310"/>
    <lineage>
        <taxon>Bacteria</taxon>
        <taxon>Bacillati</taxon>
        <taxon>Bacillota</taxon>
        <taxon>Bacilli</taxon>
        <taxon>Bacillales</taxon>
        <taxon>Bacillaceae</taxon>
        <taxon>Peribacillus</taxon>
    </lineage>
</organism>
<accession>A0A433H887</accession>
<dbReference type="RefSeq" id="WP_126867227.1">
    <property type="nucleotide sequence ID" value="NZ_JAUSTX010000047.1"/>
</dbReference>
<evidence type="ECO:0000313" key="3">
    <source>
        <dbReference type="Proteomes" id="UP000267430"/>
    </source>
</evidence>
<dbReference type="AlphaFoldDB" id="A0A433H887"/>
<gene>
    <name evidence="2" type="ORF">ELQ35_21480</name>
</gene>
<feature type="domain" description="Tc1-like transposase DDE" evidence="1">
    <location>
        <begin position="3"/>
        <end position="91"/>
    </location>
</feature>
<dbReference type="InterPro" id="IPR038717">
    <property type="entry name" value="Tc1-like_DDE_dom"/>
</dbReference>
<dbReference type="OrthoDB" id="2854648at2"/>
<dbReference type="Pfam" id="PF13358">
    <property type="entry name" value="DDE_3"/>
    <property type="match status" value="1"/>
</dbReference>
<proteinExistence type="predicted"/>
<dbReference type="InterPro" id="IPR036397">
    <property type="entry name" value="RNaseH_sf"/>
</dbReference>
<evidence type="ECO:0000313" key="2">
    <source>
        <dbReference type="EMBL" id="RUQ24551.1"/>
    </source>
</evidence>
<name>A0A433H887_9BACI</name>
<evidence type="ECO:0000259" key="1">
    <source>
        <dbReference type="Pfam" id="PF13358"/>
    </source>
</evidence>
<dbReference type="Proteomes" id="UP000267430">
    <property type="component" value="Unassembled WGS sequence"/>
</dbReference>
<dbReference type="GO" id="GO:0003676">
    <property type="term" value="F:nucleic acid binding"/>
    <property type="evidence" value="ECO:0007669"/>
    <property type="project" value="InterPro"/>
</dbReference>
<dbReference type="Gene3D" id="3.30.420.10">
    <property type="entry name" value="Ribonuclease H-like superfamily/Ribonuclease H"/>
    <property type="match status" value="1"/>
</dbReference>
<sequence length="94" mass="11290">MEAELCNGQTFLAFPRYIVALHVGKHIVMILDNARIQHVKLLEPFLKEYEHRLTLLFLPPYYPNLYAVERIWSWLKGSVIVNRFHATRKKIRKW</sequence>